<keyword evidence="2" id="KW-1185">Reference proteome</keyword>
<dbReference type="EMBL" id="CM039172">
    <property type="protein sequence ID" value="KAH9781831.1"/>
    <property type="molecule type" value="Genomic_DNA"/>
</dbReference>
<organism evidence="1 2">
    <name type="scientific">Citrus sinensis</name>
    <name type="common">Sweet orange</name>
    <name type="synonym">Citrus aurantium var. sinensis</name>
    <dbReference type="NCBI Taxonomy" id="2711"/>
    <lineage>
        <taxon>Eukaryota</taxon>
        <taxon>Viridiplantae</taxon>
        <taxon>Streptophyta</taxon>
        <taxon>Embryophyta</taxon>
        <taxon>Tracheophyta</taxon>
        <taxon>Spermatophyta</taxon>
        <taxon>Magnoliopsida</taxon>
        <taxon>eudicotyledons</taxon>
        <taxon>Gunneridae</taxon>
        <taxon>Pentapetalae</taxon>
        <taxon>rosids</taxon>
        <taxon>malvids</taxon>
        <taxon>Sapindales</taxon>
        <taxon>Rutaceae</taxon>
        <taxon>Aurantioideae</taxon>
        <taxon>Citrus</taxon>
    </lineage>
</organism>
<sequence>MCCRYQNEGSSIAVTTPLFWRKRNEVVGYAICCVFNVRKHSPGTKSLRSYPTHQLSCHKKDSYISSYIDFREKFGQAGSDNIWLLYLSREEGYLRKWNFESQDFVLSFQSDSGPGLEVKRCGFHRVYKHEVAKFDHATNLWTRSIDYNLNGNVWSRFIDHLHELCQNRAQLNNLLCSGFLDLIVFLVFLLIKIPMSLPKHEIEKFTIGGDFSLWKLKMRALIVHQGLELALEEEDPEASTSSMTDDKKTQIQNRAHSTLILSLGDSILREVSEEKTVLGIWNKVETLCMKKSLAHKLFLKKRLYTFSMREGVTIQDHIDTFNKIILDLEGVENVKISDEDKAFFLLSSLPKSYEGFVDTMLYGRTTLTIEDVKASLSSKEIQKNNGLETSNGDGLIARSEKKRDQKNKNQGKGHGKNQETADKKKKKRKCFYCRKEGHYIRDCFEKKKKESQEKSGDAAVASDDSSDGYQSADLLVASNSNTKGQWVIDFGCSFHLCPNKTLFYKYEAVDGGRVLMGNNNVCNIVGIGSVKIKMFNGTVRSLHEVRHAPRLKRNLISLGMLDSLGYIFKSRSGGLEIRKGTEIVMKGVKENGLYVLQGSSVPVQEGIYAVSEEDRTKLWHLRLGHMSIKGLQELSKQGLLGGDRIQQLEFCENCIFGKSHRYFMSLIDDYSRKVWIYILKTKDQALEKFKVWKSLVENQYGFKLKCLRTDNGLEFCSKEFEEYCQKHGIKRHKTVRVFGCLAYLHINQGKLDARALKGVFVGYPDGVKGYKIWCKEQKKCIVSRDVVFHESVLLKESAEHDTRLQDNPAANKQSGTSKVKVELLTDKGSEKEAASDDERATAESEEHEVSELPQADLQSYQLARDRVSRKVRAPVRYGYANLIAYALLCADEVTIEEPANFPEAMESVHCDKWLEAMLISCKWIFKRNEGIPDVEPPKYKARLVARGFTQREGVDFNEIFSPVVKQSSIRILLAMVALLDLELEQMDVKTAFLHGNLEEQILMAQPEGFECKGKEDYVCLLHKSLYGLKQSPRQWYKRFDDFMVSKGYHRSRYDSCVYFGGSDQGGVAYLLLYVDDMLIASKYKSEIERLKNLLKAEFEMKDLGNAKRILGMDIIRDRSAGTLFLSQEKYIKKVLERFEMQDCKPVQTPLGPQFKLSAAPTSEDESQMNEFPYAQAVGSLMYAMVCTRSDIAYAVSVVSRFLSCPGKVHWNTIKWIMRYLKGSSTCGLLYEKTKSDKIEVMGFVDSGFAGDLDRRKSTSGYMFMLNSCLISWKSSLQTVVALSSTEAEFIATTEAVKEAMWLRGLLNELWLNQKTVQVFCDNQSAIHLVKNQMYHERTKHIDVKLQFIKDEVRKGTMVVSKIHTSVNPADALTKSLPTAKFEFCLLCSGFLDSIVFLVFLLIKIHVLKLCKSEYTLIRCMDCLRMLGTNNLAFSLLKEYLEAMSNSRFSIVVPGREIPEWFMCQNNGSSITHGWPSYKYKKNKVLEYCICRVFRVHNHPPPARGRIHLSTYQLKFRTKDVGYVIDFGKKFDLAELSLWPDTGPRLEVIRCGFHPVYMHPVKEYNRTAYQWNRVTAYNLNGCHQNFEGSKPSLIEYVGSEARGSDCCDDEEQQQQPKELENSNKM</sequence>
<evidence type="ECO:0000313" key="1">
    <source>
        <dbReference type="EMBL" id="KAH9781831.1"/>
    </source>
</evidence>
<proteinExistence type="predicted"/>
<reference evidence="2" key="1">
    <citation type="journal article" date="2023" name="Hortic. Res.">
        <title>A chromosome-level phased genome enabling allele-level studies in sweet orange: a case study on citrus Huanglongbing tolerance.</title>
        <authorList>
            <person name="Wu B."/>
            <person name="Yu Q."/>
            <person name="Deng Z."/>
            <person name="Duan Y."/>
            <person name="Luo F."/>
            <person name="Gmitter F. Jr."/>
        </authorList>
    </citation>
    <scope>NUCLEOTIDE SEQUENCE [LARGE SCALE GENOMIC DNA]</scope>
    <source>
        <strain evidence="2">cv. Valencia</strain>
    </source>
</reference>
<gene>
    <name evidence="1" type="ORF">KPL71_008625</name>
</gene>
<accession>A0ACB8M7V0</accession>
<dbReference type="Proteomes" id="UP000829398">
    <property type="component" value="Chromosome 3"/>
</dbReference>
<comment type="caution">
    <text evidence="1">The sequence shown here is derived from an EMBL/GenBank/DDBJ whole genome shotgun (WGS) entry which is preliminary data.</text>
</comment>
<evidence type="ECO:0000313" key="2">
    <source>
        <dbReference type="Proteomes" id="UP000829398"/>
    </source>
</evidence>
<protein>
    <submittedName>
        <fullName evidence="1">Uncharacterized protein</fullName>
    </submittedName>
</protein>
<name>A0ACB8M7V0_CITSI</name>